<dbReference type="Proteomes" id="UP000321570">
    <property type="component" value="Unassembled WGS sequence"/>
</dbReference>
<evidence type="ECO:0000256" key="8">
    <source>
        <dbReference type="ARBA" id="ARBA00048985"/>
    </source>
</evidence>
<dbReference type="AlphaFoldDB" id="A0A564XWS4"/>
<dbReference type="InterPro" id="IPR001214">
    <property type="entry name" value="SET_dom"/>
</dbReference>
<evidence type="ECO:0000256" key="2">
    <source>
        <dbReference type="ARBA" id="ARBA00004496"/>
    </source>
</evidence>
<reference evidence="10 11" key="1">
    <citation type="submission" date="2019-07" db="EMBL/GenBank/DDBJ databases">
        <authorList>
            <person name="Jastrzebski P J."/>
            <person name="Paukszto L."/>
            <person name="Jastrzebski P J."/>
        </authorList>
    </citation>
    <scope>NUCLEOTIDE SEQUENCE [LARGE SCALE GENOMIC DNA]</scope>
    <source>
        <strain evidence="10 11">WMS-il1</strain>
    </source>
</reference>
<protein>
    <recommendedName>
        <fullName evidence="9">SET domain-containing protein</fullName>
    </recommendedName>
</protein>
<sequence length="650" mass="72800">MDASKCGSDHKFVKEYFRIVNERMTKVGRKKEWMKQFGEAKTDFERVCFLLKSLEASNEGKRGIEVLGLPSKRSEVTKVNVKSDEFSDKILLSLKTQKSVRGLLNYATRALFFAESEAAKLRAEANRSRILSLLGEWKCFRAEPPEVMSKDSSNCKKVSCKKEKEVSCHLSASPDGLLQLKNTGNKRGWALEVTQDIAVGDVLMVDKPYASNLLSDHFGTHCYHCYKRMLSLIPCDCCPYVGFCSEFCAENAKKHVLPASAKGAGRHVYDCHGILACIMLDNYAGWSKENKDSIGGPIVARLAFACVANTDPDTLLDYICSSGRYAEEGRGHQAFEGATKVREKPPSVLDPTDYSAAAWLVACSEHRNRADLWQRTVAAVFLTYCLSLGGYPMDWFDETPDFYIAPSPTNRPKRLPASWVAACILYHLQSVSANGHSYSEEVFVSFDNLSAVKSEHIVSCLYPTLSLVNHSCDPTTFRVCTGGGVSCFLAALRPLPAGSEIFDCYSDCFSVASKVTRQKELTSHYLFQCVCKACTEDWPRFLDIRLEAMRALKCPQCKGMITLPARRCPHCKSPKAPVLYERLTNVTLPKQFELVERGVVNEGSVEAAKKLLEDMNTLIERPNMLYDRAQEMFKMTIDFTRGAWVFEPWA</sequence>
<dbReference type="PANTHER" id="PTHR46165:SF2">
    <property type="entry name" value="SET AND MYND DOMAIN-CONTAINING PROTEIN 4"/>
    <property type="match status" value="1"/>
</dbReference>
<keyword evidence="6" id="KW-0949">S-adenosyl-L-methionine</keyword>
<comment type="subcellular location">
    <subcellularLocation>
        <location evidence="2">Cytoplasm</location>
    </subcellularLocation>
    <subcellularLocation>
        <location evidence="1">Nucleus</location>
    </subcellularLocation>
</comment>
<dbReference type="CDD" id="cd10536">
    <property type="entry name" value="SET_SMYD4"/>
    <property type="match status" value="1"/>
</dbReference>
<dbReference type="InterPro" id="IPR044421">
    <property type="entry name" value="SMYD4_SET"/>
</dbReference>
<dbReference type="InterPro" id="IPR046341">
    <property type="entry name" value="SET_dom_sf"/>
</dbReference>
<dbReference type="InterPro" id="IPR052097">
    <property type="entry name" value="SET-MYND_domain_protein"/>
</dbReference>
<feature type="domain" description="SET" evidence="9">
    <location>
        <begin position="176"/>
        <end position="506"/>
    </location>
</feature>
<evidence type="ECO:0000313" key="10">
    <source>
        <dbReference type="EMBL" id="VUZ39482.1"/>
    </source>
</evidence>
<comment type="catalytic activity">
    <reaction evidence="8">
        <text>L-lysyl-[protein] + S-adenosyl-L-methionine = N(6)-methyl-L-lysyl-[protein] + S-adenosyl-L-homocysteine + H(+)</text>
        <dbReference type="Rhea" id="RHEA:51736"/>
        <dbReference type="Rhea" id="RHEA-COMP:9752"/>
        <dbReference type="Rhea" id="RHEA-COMP:13053"/>
        <dbReference type="ChEBI" id="CHEBI:15378"/>
        <dbReference type="ChEBI" id="CHEBI:29969"/>
        <dbReference type="ChEBI" id="CHEBI:57856"/>
        <dbReference type="ChEBI" id="CHEBI:59789"/>
        <dbReference type="ChEBI" id="CHEBI:61929"/>
    </reaction>
</comment>
<keyword evidence="7" id="KW-0539">Nucleus</keyword>
<dbReference type="Gene3D" id="1.25.40.10">
    <property type="entry name" value="Tetratricopeptide repeat domain"/>
    <property type="match status" value="1"/>
</dbReference>
<keyword evidence="3" id="KW-0963">Cytoplasm</keyword>
<evidence type="ECO:0000256" key="6">
    <source>
        <dbReference type="ARBA" id="ARBA00022691"/>
    </source>
</evidence>
<dbReference type="PROSITE" id="PS50280">
    <property type="entry name" value="SET"/>
    <property type="match status" value="1"/>
</dbReference>
<proteinExistence type="predicted"/>
<evidence type="ECO:0000256" key="7">
    <source>
        <dbReference type="ARBA" id="ARBA00023242"/>
    </source>
</evidence>
<dbReference type="GO" id="GO:0005737">
    <property type="term" value="C:cytoplasm"/>
    <property type="evidence" value="ECO:0007669"/>
    <property type="project" value="UniProtKB-SubCell"/>
</dbReference>
<evidence type="ECO:0000313" key="11">
    <source>
        <dbReference type="Proteomes" id="UP000321570"/>
    </source>
</evidence>
<evidence type="ECO:0000256" key="4">
    <source>
        <dbReference type="ARBA" id="ARBA00022603"/>
    </source>
</evidence>
<dbReference type="Gene3D" id="6.10.140.2220">
    <property type="match status" value="1"/>
</dbReference>
<evidence type="ECO:0000259" key="9">
    <source>
        <dbReference type="PROSITE" id="PS50280"/>
    </source>
</evidence>
<accession>A0A564XWS4</accession>
<dbReference type="GO" id="GO:0042826">
    <property type="term" value="F:histone deacetylase binding"/>
    <property type="evidence" value="ECO:0007669"/>
    <property type="project" value="TreeGrafter"/>
</dbReference>
<keyword evidence="11" id="KW-1185">Reference proteome</keyword>
<dbReference type="PANTHER" id="PTHR46165">
    <property type="entry name" value="SET AND MYND DOMAIN-CONTAINING PROTEIN 4"/>
    <property type="match status" value="1"/>
</dbReference>
<evidence type="ECO:0000256" key="1">
    <source>
        <dbReference type="ARBA" id="ARBA00004123"/>
    </source>
</evidence>
<name>A0A564XWS4_HYMDI</name>
<keyword evidence="4" id="KW-0489">Methyltransferase</keyword>
<dbReference type="GO" id="GO:0032259">
    <property type="term" value="P:methylation"/>
    <property type="evidence" value="ECO:0007669"/>
    <property type="project" value="UniProtKB-KW"/>
</dbReference>
<dbReference type="SUPFAM" id="SSF82199">
    <property type="entry name" value="SET domain"/>
    <property type="match status" value="1"/>
</dbReference>
<evidence type="ECO:0000256" key="3">
    <source>
        <dbReference type="ARBA" id="ARBA00022490"/>
    </source>
</evidence>
<dbReference type="Pfam" id="PF00856">
    <property type="entry name" value="SET"/>
    <property type="match status" value="1"/>
</dbReference>
<dbReference type="Gene3D" id="2.170.270.10">
    <property type="entry name" value="SET domain"/>
    <property type="match status" value="2"/>
</dbReference>
<dbReference type="GO" id="GO:0005634">
    <property type="term" value="C:nucleus"/>
    <property type="evidence" value="ECO:0007669"/>
    <property type="project" value="UniProtKB-SubCell"/>
</dbReference>
<dbReference type="EMBL" id="CABIJS010000016">
    <property type="protein sequence ID" value="VUZ39482.1"/>
    <property type="molecule type" value="Genomic_DNA"/>
</dbReference>
<evidence type="ECO:0000256" key="5">
    <source>
        <dbReference type="ARBA" id="ARBA00022679"/>
    </source>
</evidence>
<dbReference type="InterPro" id="IPR011990">
    <property type="entry name" value="TPR-like_helical_dom_sf"/>
</dbReference>
<organism evidence="10 11">
    <name type="scientific">Hymenolepis diminuta</name>
    <name type="common">Rat tapeworm</name>
    <dbReference type="NCBI Taxonomy" id="6216"/>
    <lineage>
        <taxon>Eukaryota</taxon>
        <taxon>Metazoa</taxon>
        <taxon>Spiralia</taxon>
        <taxon>Lophotrochozoa</taxon>
        <taxon>Platyhelminthes</taxon>
        <taxon>Cestoda</taxon>
        <taxon>Eucestoda</taxon>
        <taxon>Cyclophyllidea</taxon>
        <taxon>Hymenolepididae</taxon>
        <taxon>Hymenolepis</taxon>
    </lineage>
</organism>
<gene>
    <name evidence="10" type="ORF">WMSIL1_LOCUS768</name>
</gene>
<keyword evidence="5" id="KW-0808">Transferase</keyword>
<dbReference type="GO" id="GO:0008168">
    <property type="term" value="F:methyltransferase activity"/>
    <property type="evidence" value="ECO:0007669"/>
    <property type="project" value="UniProtKB-KW"/>
</dbReference>